<dbReference type="InterPro" id="IPR023346">
    <property type="entry name" value="Lysozyme-like_dom_sf"/>
</dbReference>
<gene>
    <name evidence="6" type="ORF">AYI68_g3711</name>
</gene>
<feature type="chain" id="PRO_5012255056" evidence="4">
    <location>
        <begin position="26"/>
        <end position="345"/>
    </location>
</feature>
<dbReference type="Pfam" id="PF00182">
    <property type="entry name" value="Glyco_hydro_19"/>
    <property type="match status" value="1"/>
</dbReference>
<dbReference type="CDD" id="cd00325">
    <property type="entry name" value="chitinase_GH19"/>
    <property type="match status" value="1"/>
</dbReference>
<dbReference type="OrthoDB" id="5985073at2759"/>
<dbReference type="AlphaFoldDB" id="A0A1R0GZ31"/>
<dbReference type="PANTHER" id="PTHR22595">
    <property type="entry name" value="CHITINASE-RELATED"/>
    <property type="match status" value="1"/>
</dbReference>
<dbReference type="STRING" id="133383.A0A1R0GZ31"/>
<keyword evidence="2" id="KW-1015">Disulfide bond</keyword>
<reference evidence="6 7" key="1">
    <citation type="journal article" date="2016" name="Mol. Biol. Evol.">
        <title>Genome-Wide Survey of Gut Fungi (Harpellales) Reveals the First Horizontally Transferred Ubiquitin Gene from a Mosquito Host.</title>
        <authorList>
            <person name="Wang Y."/>
            <person name="White M.M."/>
            <person name="Kvist S."/>
            <person name="Moncalvo J.M."/>
        </authorList>
    </citation>
    <scope>NUCLEOTIDE SEQUENCE [LARGE SCALE GENOMIC DNA]</scope>
    <source>
        <strain evidence="6 7">ALG-7-W6</strain>
    </source>
</reference>
<dbReference type="Proteomes" id="UP000187455">
    <property type="component" value="Unassembled WGS sequence"/>
</dbReference>
<evidence type="ECO:0000256" key="4">
    <source>
        <dbReference type="SAM" id="SignalP"/>
    </source>
</evidence>
<comment type="caution">
    <text evidence="6">The sequence shown here is derived from an EMBL/GenBank/DDBJ whole genome shotgun (WGS) entry which is preliminary data.</text>
</comment>
<dbReference type="Gene3D" id="1.10.530.10">
    <property type="match status" value="1"/>
</dbReference>
<evidence type="ECO:0000256" key="3">
    <source>
        <dbReference type="SAM" id="MobiDB-lite"/>
    </source>
</evidence>
<evidence type="ECO:0000313" key="7">
    <source>
        <dbReference type="Proteomes" id="UP000187455"/>
    </source>
</evidence>
<feature type="compositionally biased region" description="Low complexity" evidence="3">
    <location>
        <begin position="71"/>
        <end position="133"/>
    </location>
</feature>
<dbReference type="SUPFAM" id="SSF53955">
    <property type="entry name" value="Lysozyme-like"/>
    <property type="match status" value="1"/>
</dbReference>
<feature type="region of interest" description="Disordered" evidence="3">
    <location>
        <begin position="36"/>
        <end position="150"/>
    </location>
</feature>
<name>A0A1R0GZ31_9FUNG</name>
<evidence type="ECO:0000256" key="2">
    <source>
        <dbReference type="ARBA" id="ARBA00023157"/>
    </source>
</evidence>
<protein>
    <submittedName>
        <fullName evidence="6">Acidic endochitinase SP2</fullName>
    </submittedName>
</protein>
<sequence length="345" mass="36523">MHYSIKNLAILASVLSSLTIFSINAIPIANKDGLINKRQQDNNPTSRSNSQKWQEDRKTKTFGDSPRSSPTAAADTANADTANANADAASSSIPPTNDAPTSTSTAPSSSAPAGTPDPSLNDNPDNNSGDSTTQDNVKKDTSSGNGSSGGVDCAKFNSAVTSAGYAQPSADKCQAFLSGFGIGGISSPTEAAMFLSEILWESDGLSTKEEYYCQTNDCKAAYASNTDVSGKVYFGRGYIQLTWSSNYLAASKGIYGDDRLLKNPELVSASEEASWAVSFWFWKAIVKTNADVAKFHFGAATNMINGALECRGAYGDKARKRFEIYKKVLAVFAPGTTPIESGCYN</sequence>
<evidence type="ECO:0000259" key="5">
    <source>
        <dbReference type="Pfam" id="PF00182"/>
    </source>
</evidence>
<feature type="compositionally biased region" description="Polar residues" evidence="3">
    <location>
        <begin position="41"/>
        <end position="52"/>
    </location>
</feature>
<dbReference type="PANTHER" id="PTHR22595:SF79">
    <property type="entry name" value="CHITINASE 12"/>
    <property type="match status" value="1"/>
</dbReference>
<dbReference type="GO" id="GO:0006032">
    <property type="term" value="P:chitin catabolic process"/>
    <property type="evidence" value="ECO:0007669"/>
    <property type="project" value="InterPro"/>
</dbReference>
<dbReference type="EMBL" id="LSSL01001823">
    <property type="protein sequence ID" value="OLY82172.1"/>
    <property type="molecule type" value="Genomic_DNA"/>
</dbReference>
<evidence type="ECO:0000313" key="6">
    <source>
        <dbReference type="EMBL" id="OLY82172.1"/>
    </source>
</evidence>
<keyword evidence="4" id="KW-0732">Signal</keyword>
<keyword evidence="1" id="KW-0611">Plant defense</keyword>
<dbReference type="GO" id="GO:0016998">
    <property type="term" value="P:cell wall macromolecule catabolic process"/>
    <property type="evidence" value="ECO:0007669"/>
    <property type="project" value="InterPro"/>
</dbReference>
<proteinExistence type="predicted"/>
<dbReference type="InterPro" id="IPR000726">
    <property type="entry name" value="Glyco_hydro_19_cat"/>
</dbReference>
<dbReference type="GO" id="GO:0006952">
    <property type="term" value="P:defense response"/>
    <property type="evidence" value="ECO:0007669"/>
    <property type="project" value="UniProtKB-KW"/>
</dbReference>
<feature type="domain" description="Glycoside hydrolase family 19 catalytic" evidence="5">
    <location>
        <begin position="208"/>
        <end position="284"/>
    </location>
</feature>
<organism evidence="6 7">
    <name type="scientific">Smittium mucronatum</name>
    <dbReference type="NCBI Taxonomy" id="133383"/>
    <lineage>
        <taxon>Eukaryota</taxon>
        <taxon>Fungi</taxon>
        <taxon>Fungi incertae sedis</taxon>
        <taxon>Zoopagomycota</taxon>
        <taxon>Kickxellomycotina</taxon>
        <taxon>Harpellomycetes</taxon>
        <taxon>Harpellales</taxon>
        <taxon>Legeriomycetaceae</taxon>
        <taxon>Smittium</taxon>
    </lineage>
</organism>
<dbReference type="GO" id="GO:0004568">
    <property type="term" value="F:chitinase activity"/>
    <property type="evidence" value="ECO:0007669"/>
    <property type="project" value="InterPro"/>
</dbReference>
<accession>A0A1R0GZ31</accession>
<keyword evidence="7" id="KW-1185">Reference proteome</keyword>
<feature type="signal peptide" evidence="4">
    <location>
        <begin position="1"/>
        <end position="25"/>
    </location>
</feature>
<evidence type="ECO:0000256" key="1">
    <source>
        <dbReference type="ARBA" id="ARBA00022821"/>
    </source>
</evidence>